<feature type="compositionally biased region" description="Pro residues" evidence="10">
    <location>
        <begin position="2950"/>
        <end position="2959"/>
    </location>
</feature>
<dbReference type="InterPro" id="IPR002919">
    <property type="entry name" value="TIL_dom"/>
</dbReference>
<reference evidence="16" key="1">
    <citation type="submission" date="2025-08" db="UniProtKB">
        <authorList>
            <consortium name="RefSeq"/>
        </authorList>
    </citation>
    <scope>IDENTIFICATION</scope>
</reference>
<comment type="subcellular location">
    <subcellularLocation>
        <location evidence="1">Secreted</location>
    </subcellularLocation>
</comment>
<feature type="compositionally biased region" description="Low complexity" evidence="10">
    <location>
        <begin position="2040"/>
        <end position="2051"/>
    </location>
</feature>
<feature type="compositionally biased region" description="Low complexity" evidence="10">
    <location>
        <begin position="2756"/>
        <end position="2770"/>
    </location>
</feature>
<feature type="compositionally biased region" description="Pro residues" evidence="10">
    <location>
        <begin position="2413"/>
        <end position="2422"/>
    </location>
</feature>
<keyword evidence="4" id="KW-0677">Repeat</keyword>
<feature type="domain" description="VWFD" evidence="14">
    <location>
        <begin position="913"/>
        <end position="1083"/>
    </location>
</feature>
<accession>A0A6P8PQK8</accession>
<dbReference type="InterPro" id="IPR006207">
    <property type="entry name" value="Cys_knot_C"/>
</dbReference>
<dbReference type="PANTHER" id="PTHR11339">
    <property type="entry name" value="EXTRACELLULAR MATRIX GLYCOPROTEIN RELATED"/>
    <property type="match status" value="1"/>
</dbReference>
<dbReference type="GeneID" id="117352116"/>
<feature type="domain" description="VWFC" evidence="13">
    <location>
        <begin position="3929"/>
        <end position="4000"/>
    </location>
</feature>
<dbReference type="PROSITE" id="PS50184">
    <property type="entry name" value="VWFC_2"/>
    <property type="match status" value="2"/>
</dbReference>
<keyword evidence="7" id="KW-0325">Glycoprotein</keyword>
<dbReference type="Pfam" id="PF08742">
    <property type="entry name" value="C8"/>
    <property type="match status" value="4"/>
</dbReference>
<feature type="compositionally biased region" description="Low complexity" evidence="10">
    <location>
        <begin position="3318"/>
        <end position="3328"/>
    </location>
</feature>
<dbReference type="PROSITE" id="PS01208">
    <property type="entry name" value="VWFC_1"/>
    <property type="match status" value="1"/>
</dbReference>
<dbReference type="InterPro" id="IPR036084">
    <property type="entry name" value="Ser_inhib-like_sf"/>
</dbReference>
<feature type="compositionally biased region" description="Low complexity" evidence="10">
    <location>
        <begin position="2212"/>
        <end position="2233"/>
    </location>
</feature>
<dbReference type="FunCoup" id="A0A6P8PQK8">
    <property type="interactions" value="295"/>
</dbReference>
<feature type="region of interest" description="Disordered" evidence="10">
    <location>
        <begin position="3114"/>
        <end position="3149"/>
    </location>
</feature>
<dbReference type="InterPro" id="IPR025155">
    <property type="entry name" value="WxxW_domain"/>
</dbReference>
<dbReference type="SMART" id="SM00216">
    <property type="entry name" value="VWD"/>
    <property type="match status" value="4"/>
</dbReference>
<feature type="compositionally biased region" description="Low complexity" evidence="10">
    <location>
        <begin position="3139"/>
        <end position="3149"/>
    </location>
</feature>
<dbReference type="CTD" id="4586"/>
<keyword evidence="3 11" id="KW-0732">Signal</keyword>
<feature type="compositionally biased region" description="Low complexity" evidence="10">
    <location>
        <begin position="2399"/>
        <end position="2412"/>
    </location>
</feature>
<evidence type="ECO:0000259" key="14">
    <source>
        <dbReference type="PROSITE" id="PS51233"/>
    </source>
</evidence>
<evidence type="ECO:0000313" key="16">
    <source>
        <dbReference type="RefSeq" id="XP_033784140.1"/>
    </source>
</evidence>
<dbReference type="FunFam" id="2.10.25.10:FF:000153">
    <property type="entry name" value="MUC5B isoform 1"/>
    <property type="match status" value="1"/>
</dbReference>
<evidence type="ECO:0000256" key="10">
    <source>
        <dbReference type="SAM" id="MobiDB-lite"/>
    </source>
</evidence>
<evidence type="ECO:0000256" key="11">
    <source>
        <dbReference type="SAM" id="SignalP"/>
    </source>
</evidence>
<dbReference type="SMART" id="SM00214">
    <property type="entry name" value="VWC"/>
    <property type="match status" value="5"/>
</dbReference>
<dbReference type="Pfam" id="PF00094">
    <property type="entry name" value="VWD"/>
    <property type="match status" value="4"/>
</dbReference>
<feature type="compositionally biased region" description="Low complexity" evidence="10">
    <location>
        <begin position="2935"/>
        <end position="2949"/>
    </location>
</feature>
<dbReference type="GO" id="GO:0005576">
    <property type="term" value="C:extracellular region"/>
    <property type="evidence" value="ECO:0007669"/>
    <property type="project" value="UniProtKB-SubCell"/>
</dbReference>
<feature type="compositionally biased region" description="Pro residues" evidence="10">
    <location>
        <begin position="2771"/>
        <end position="2780"/>
    </location>
</feature>
<feature type="disulfide bond" evidence="9">
    <location>
        <begin position="4364"/>
        <end position="4418"/>
    </location>
</feature>
<sequence length="4437" mass="484645">MGIGGRAWIHICILVIASTFVQQEVQAQYDYNVDQTDQQQQVQAQYDYNVDQTDQQQQVFVTVEPSQKVTIIPGLQTMPVIKSITAAHNGKVCSTWGNFYFKTFDGDVYHFPGTCNYIFSSHCKSNYEDFNIQIRRSVVNNVVTIGYITMKIEGIPLEIKNNSVVVNGAPVQLPYSKSGIQIKRSGVNLKMTAKLGLSFMWNGEDNILLELDDKYANQTCGLCGDYNHISIQNEFISNNVKLTALQFGSLQKLDGPTEECEDPVPTTQENCMDYENLCHRVLTSTAFLSCNALVGIGPYMEACVQDLCHCNTTTNTFCMCNTFAEYSRQCAHAGGSPQSWRAADFCPKQCPFNMQYQECGSPCADTCSNSEQVQVCEEHCMDGCFCPPGTVLDDINNAGCIPLKQCSCTYQGNTYAPGAGYSTSFQSCSCAGGQWQCEDLPHSGTCSVEGGSHITTYDENRYTVHGDCSYVLSKLCDSNTFTILGELRKCGLSDSETCLKSVALTLGGGDTIIVFKPGGSVFVNWIYTQLPFSAANVTVLMPTSFFLIVHTNLGLQIMIQLVPIMQIYVNLDPSYKEQTCGLCGNFNNVQADDFKTISGIVEGTAASFANTWKTQANCPNVKNIFENPCTLSIENEKYAEHWCSLLTDSSGPFAPCHGVVTPDTYLKNCMFDTCNCEKSENCMCAALSSYVRACTAKGVTLSGWRENVCTKYTTTCPKSLTYSYSVTSCQPTCRSLSEPDVTCSIKFAPVDGCTCKEGLYLNDDGKCVPSNACPCYHKGSLLPSGEVVYENAVMCTCTQGKLSCIGGQTLQPVCTSPMVYFDCTNTTAGTTGSECQKSCHTLDMECYSTQCISGCLCPEGLVSDGSGSCITEDKCPCIHNEATYQPGAEIKVRCNTCSCKNRIWQCSNKPCLATCSVYGDGHYITFDEKRYSFSGDCEYTLAQDHCGKNSGNSTFRVITENIPCGTTGTTCSKAIKIFLETYELILTEEHFEVLERGAGKEVPYKIRTMGIYLVIEAKNGLILMWDRKTSIFIKLSSEFQGKVCGLCGNYDGNAINDFTTRSQSVVSDVIEFGNSWKFSPTCPDASETKDPCTANPYRKSWAQKQCSIINSEVFAACHPQVDPEKYYESCVTDACACDTGGDCECFCTAVAAYAQACGEANICVSWRTPTICPLFCDYYNPDGECEWHYKPCGAPCLKTCRNPSGKCANELLGLEGCYPSCPSNMPLFDEDEMKCVDRCGCYDDEGNHYKQGAEVPTTENCQSCLCTMEGIKCNDDVKACQCEYEGKMYKYHDVIYNTTDGIGGCISAICGADGKIERSVSPCTTTSTPTTTFHFSTSLPSPSVTTTTTTSPVCVIEQCEWSEWFDVSYPAPGPENGDFDTFENIKAKGYKVCSLPKEVKCRAERFPDTLLEELDQNVQCDKTLGLICYNKDQLPPICYNYEIQMLCCSYVTCNSTTTPTSTTATEETASTTTEVPTTTSTLSETASTLTSTPTTVVTTSSISTSPTPETTTSQTTTAPSTTFRETSTSVCQPKCKWTAWFDVDLPNLGSTEGDFETYENIRAAGENICKKPEDIHCRAEKFPTKTTDQIGQIVQCNVSFGLVCRNQEQTGEFQMCYNYQIQVLCCDDYSHCSTTTFSTTLPPSITTTLPIPSSVETTTQPETSTTKVITTPVSTTTTTETTSSVIIITPKSTVPPATPHEIETTVSKTTIPPMTTTTVKTTTETTTTEKSPTQTIVITTPSTSTPTTTTESTPVITTETRVTTIPSTTTITETVPSSTTTKIATTTITTETTPIPVTSTSTKETTFVPIPTTTPKTTSTITEIPPTSTVPITTTISTITETTVTPVAITTTAQTTEKIQISTVPIPPTTSTIIQTTTPTTTHSITTIETSTPSAGCKPKCKWSTWFDVDYPTSGPNGGDIETYENIIGAGKSICKKPQNIQCRAENFRDISIDEIGQIVTCDVSTGLVCRNRDQMGKSKLCYNYEMRVLCCDDYSDCETTTPTISVTTTPTTTSTTETSSIITTTETTVTTIQSTTENVPITTTTPTSTVPIPPTTPPTTNPTTTIETSTPSTGCKPKCKWSTWFDVDYPTSGPNGGDIETYENIIGAGKSICKKPQNIQCRAENFRDISIDEIGQIVTCDVSTGLVCRNRDQMGKSKLCYNYEMRVLCCDDYSDCETTTPTISVTTTPTTTSTTETSSIITTTETTVTTIPSTTSTTENVPITTTTPTSTVPIPPTTPPTTNPTTTIETSTPIKGCKPKCKWSTWFDVDYPTSGPNGGDIETYENIIGAGKSICKKPQNIQCRAENFRDISIDEIGQIVTCDVSTGLVCRNRDQMGKSKLCYNYEMRVLCCDDYSDCETTTPTISVTTTPTTTSTTETSSIITTTETIVTTIPSTTENVPITTTTPTSTVPIPPTTPPTTNPTTTIETSTPSTGCKPKCKWSTWFDVDYPTSGPNGGDIETYENIIGAGKSICKKPQNIQCRAENFRDISIDEIGQIVTCDVSTGLVCRNQDQMGKSKLCYNYEMRVLCCDDYSDCETTTPTISVTTTPTTTSTTETSSIITTTETTVTTIPSTTENVPITTTTPTSTVPIPPTTPPTTNPTTTIETRTPSTGCKPKCKWSTWFDVDYPTSGPDGGDIETYENIIGAGKSICKKPQNIQCRAENFRDISIDEIGQIVTCDVSTGLVCRNQDQMGKSKLCYNYEMRVLCCDDYSDCETTTPTISVTTTPTTTSTTETSSIITTTETTVTTIPSTTENVPITTTTPTSTVPIPPTTPPTTNPTTTIETSTPIKGCKPKCKWSTWFDVDYPTSGPNGGDIETYENIIGAGKSICKKPQNIQCRAENFRDISIDEIGQIVTCDVSTGLVCRNRDQMGKSKLCYNYEMRVLCCDDYSDCETTTPTISVTTTPTTASTTETSSIITTTETTVTTIPSTTENVPITTTTPTSTVPIPPTTPPTTNPTTTIETRTPSTGCKPKCKWSTWFDVDYPTSGPDGGDIETYENIIGAGKSICKKPQNIQCRAENFRYISIDEIGQIVTCDVSTGLVCRNRDQMGKSKLCYNYEMRVLCCDDYSDCETTTPTISVTTTPTTASTTETSSIITTTETTVTTIPSTTENVPITTTTPTSTVPIPPTTPPTTNPTTTIETSTPSTGCKPKCKWSTWFDVDYPTSGPNGGDIETYENIIGAGKSICKKPQNIQCRAENFRDISIDEIGQIVTCDVSTGLVCRNRDQMGKSKLCYNYEMRVLCCDDYSDCETTTPTISVTTTPTTASTTETSSIITTTETTVTTIPSTTENVPITTTTPTSTVPIPPTTPPTTNPTTTIETSTPSTGCKPNCKWSTWFDVDYPTSGPNGGDIETYENIIGAGKSICKKPQHIQCRAENFRDISIDDIGQIVTCDVSTGLVCRNRDQMGKSKLCYNYEMRVLCCDDYSHCTTTSPVSSEIVVTTSMPTSTMTETTPVITTPCFCYVHDHYYSPGETIYNTTDASGCIFYAKCSKACDIERFPGPCVSTTHPTAPTTSETTQPTTPKTTSSTSLEPGCPPKQVNESWDIGNCTVATCKGNNVVTIEPVKCPPATLITCESEFPPIKVYREDGCCFHYECECVCSGWGDPHYITFDGTYYTFLDNCTYILVQQITARYGNFRVYIDNYYCDAKDGLSCPQSLIINYKSTEIILTRVMYQGRMTNRIKFNKLWVIPGFTKNGITVSTTGIRMIVEIPEIQAFISFTGMIFVVKLPFSKFGYNTEGQCGTCTNNRKDDCRLPDGTIVANCSDMAPKWMINVREKPYCSVQPPVKPTSPPTPCLTPPVCEIIMSDIFADCHKLVPPEHYFEGCVFDSCHMRNESIPCSSIELYASHCITHGVCINWRNKTNGKCPYNCPVGKVYEACGPRHPETCDARAVQSINEPLAEGCFCAPGTTLFNSVTDICVKKCSCVGPDGMPKLPGETWTSNCQQCACDENTVTVQCQLMQCPEPEPVTCTKEGFVSVPVPTPENPCCLKTECQCNISHCSPDEKTCELGFEKTSIISEEACCPTFYCKPMDVCVYQNTVYQPGTPIPVTKGSCEECDCSDEIDSNTKLHRVQCQPISCEQECQPGFEYTKKAEQCCGECVQVACIVKTENENVKVLRPGEIWYLPGNKCTYYTCEHINGQFITNTVTSKCLVSSQQDCETGFEYKKVAGECCGKCVQVACIMQMDNTTQVLQPGEVWNPPADNCVSYECEEIEDQFVLSTLKRVCPDDDEKTCKPGYVLKQKPGECCSHCVQVACPLQMKDNTTHVIQPGQIWSPPGDKCVYYECEEFKDQFVIVTWKKTCPAFNLEDCIPGSVQKTEDGCCQICVQKESACKLRKKSTVIKSGLCQSSEPVELAYCEGSCGTSSVYSAEANLMEHTCSCCQEVQTSKKKVTLTCLDGTNKSYSYIYVDKCGCAGTECDQDSQSQQQQQQ</sequence>
<feature type="compositionally biased region" description="Low complexity" evidence="10">
    <location>
        <begin position="3293"/>
        <end position="3307"/>
    </location>
</feature>
<organism evidence="15 16">
    <name type="scientific">Geotrypetes seraphini</name>
    <name type="common">Gaboon caecilian</name>
    <name type="synonym">Caecilia seraphini</name>
    <dbReference type="NCBI Taxonomy" id="260995"/>
    <lineage>
        <taxon>Eukaryota</taxon>
        <taxon>Metazoa</taxon>
        <taxon>Chordata</taxon>
        <taxon>Craniata</taxon>
        <taxon>Vertebrata</taxon>
        <taxon>Euteleostomi</taxon>
        <taxon>Amphibia</taxon>
        <taxon>Gymnophiona</taxon>
        <taxon>Geotrypetes</taxon>
    </lineage>
</organism>
<evidence type="ECO:0000256" key="2">
    <source>
        <dbReference type="ARBA" id="ARBA00022525"/>
    </source>
</evidence>
<feature type="region of interest" description="Disordered" evidence="10">
    <location>
        <begin position="2212"/>
        <end position="2252"/>
    </location>
</feature>
<feature type="disulfide bond" evidence="9">
    <location>
        <begin position="4353"/>
        <end position="4402"/>
    </location>
</feature>
<evidence type="ECO:0000256" key="4">
    <source>
        <dbReference type="ARBA" id="ARBA00022737"/>
    </source>
</evidence>
<feature type="compositionally biased region" description="Low complexity" evidence="10">
    <location>
        <begin position="2960"/>
        <end position="2970"/>
    </location>
</feature>
<evidence type="ECO:0000256" key="9">
    <source>
        <dbReference type="PROSITE-ProRule" id="PRU00039"/>
    </source>
</evidence>
<dbReference type="PROSITE" id="PS01225">
    <property type="entry name" value="CTCK_2"/>
    <property type="match status" value="1"/>
</dbReference>
<keyword evidence="6 9" id="KW-1015">Disulfide bond</keyword>
<dbReference type="SUPFAM" id="SSF57567">
    <property type="entry name" value="Serine protease inhibitors"/>
    <property type="match status" value="4"/>
</dbReference>
<feature type="region of interest" description="Disordered" evidence="10">
    <location>
        <begin position="2756"/>
        <end position="2789"/>
    </location>
</feature>
<feature type="compositionally biased region" description="Low complexity" evidence="10">
    <location>
        <begin position="3512"/>
        <end position="3535"/>
    </location>
</feature>
<feature type="compositionally biased region" description="Low complexity" evidence="10">
    <location>
        <begin position="2577"/>
        <end position="2591"/>
    </location>
</feature>
<dbReference type="SMART" id="SM00832">
    <property type="entry name" value="C8"/>
    <property type="match status" value="4"/>
</dbReference>
<dbReference type="Pfam" id="PF25962">
    <property type="entry name" value="TIL_OTOGL_Mucin"/>
    <property type="match status" value="1"/>
</dbReference>
<dbReference type="KEGG" id="gsh:117352116"/>
<feature type="compositionally biased region" description="Low complexity" evidence="10">
    <location>
        <begin position="2062"/>
        <end position="2072"/>
    </location>
</feature>
<feature type="region of interest" description="Disordered" evidence="10">
    <location>
        <begin position="2577"/>
        <end position="2612"/>
    </location>
</feature>
<dbReference type="InterPro" id="IPR050780">
    <property type="entry name" value="Mucin_vWF_Thrombospondin_sf"/>
</dbReference>
<feature type="compositionally biased region" description="Low complexity" evidence="10">
    <location>
        <begin position="2602"/>
        <end position="2612"/>
    </location>
</feature>
<dbReference type="InterPro" id="IPR001007">
    <property type="entry name" value="VWF_dom"/>
</dbReference>
<keyword evidence="2" id="KW-0964">Secreted</keyword>
<feature type="region of interest" description="Disordered" evidence="10">
    <location>
        <begin position="2040"/>
        <end position="2072"/>
    </location>
</feature>
<evidence type="ECO:0000313" key="15">
    <source>
        <dbReference type="Proteomes" id="UP000515159"/>
    </source>
</evidence>
<dbReference type="PANTHER" id="PTHR11339:SF408">
    <property type="entry name" value="MUCIN-5B"/>
    <property type="match status" value="1"/>
</dbReference>
<feature type="disulfide bond" evidence="9">
    <location>
        <begin position="4368"/>
        <end position="4420"/>
    </location>
</feature>
<feature type="region of interest" description="Disordered" evidence="10">
    <location>
        <begin position="3512"/>
        <end position="3541"/>
    </location>
</feature>
<protein>
    <submittedName>
        <fullName evidence="16">Mucin-5AC isoform X1</fullName>
    </submittedName>
</protein>
<comment type="subunit">
    <text evidence="8">Homomultimer; disulfide-linked. The N- and C-terminus mediate their assembly into higher order structures to form filaments. The CTCK domains of two polypeptides associate in the endoplasmic reticulum to generate intermolecularly disulfide-bonded dimers. These dimers progress to the Golgi apparatus, which is a more acidic environment than the endoplasmic reticulum. Under acidic conditions, the N-termini form non-covalent intermolecular interactions that juxtapose assemblies from different CTCK-linked dimers to produce long, disulfide-linked polymers that remain highly compact until secretion.</text>
</comment>
<evidence type="ECO:0000256" key="8">
    <source>
        <dbReference type="ARBA" id="ARBA00063950"/>
    </source>
</evidence>
<dbReference type="InterPro" id="IPR001846">
    <property type="entry name" value="VWF_type-D"/>
</dbReference>
<dbReference type="FunFam" id="2.10.25.10:FF:000414">
    <property type="entry name" value="von Willebrand factor"/>
    <property type="match status" value="1"/>
</dbReference>
<feature type="compositionally biased region" description="Pro residues" evidence="10">
    <location>
        <begin position="3129"/>
        <end position="3138"/>
    </location>
</feature>
<feature type="domain" description="VWFD" evidence="14">
    <location>
        <begin position="3603"/>
        <end position="3787"/>
    </location>
</feature>
<feature type="domain" description="VWFD" evidence="14">
    <location>
        <begin position="91"/>
        <end position="261"/>
    </location>
</feature>
<dbReference type="Proteomes" id="UP000515159">
    <property type="component" value="Chromosome 19"/>
</dbReference>
<dbReference type="PROSITE" id="PS01185">
    <property type="entry name" value="CTCK_1"/>
    <property type="match status" value="1"/>
</dbReference>
<dbReference type="InterPro" id="IPR058753">
    <property type="entry name" value="TIL_OTOGL_Mucin"/>
</dbReference>
<dbReference type="SMART" id="SM00215">
    <property type="entry name" value="VWC_out"/>
    <property type="match status" value="2"/>
</dbReference>
<feature type="chain" id="PRO_5028040733" evidence="11">
    <location>
        <begin position="28"/>
        <end position="4437"/>
    </location>
</feature>
<feature type="compositionally biased region" description="Pro residues" evidence="10">
    <location>
        <begin position="2052"/>
        <end position="2061"/>
    </location>
</feature>
<keyword evidence="5" id="KW-0186">Copper</keyword>
<dbReference type="InParanoid" id="A0A6P8PQK8"/>
<feature type="compositionally biased region" description="Low complexity" evidence="10">
    <location>
        <begin position="2423"/>
        <end position="2433"/>
    </location>
</feature>
<evidence type="ECO:0000256" key="3">
    <source>
        <dbReference type="ARBA" id="ARBA00022729"/>
    </source>
</evidence>
<feature type="region of interest" description="Disordered" evidence="10">
    <location>
        <begin position="1460"/>
        <end position="1521"/>
    </location>
</feature>
<feature type="compositionally biased region" description="Low complexity" evidence="10">
    <location>
        <begin position="3114"/>
        <end position="3128"/>
    </location>
</feature>
<evidence type="ECO:0000256" key="6">
    <source>
        <dbReference type="ARBA" id="ARBA00023157"/>
    </source>
</evidence>
<dbReference type="CDD" id="cd19941">
    <property type="entry name" value="TIL"/>
    <property type="match status" value="3"/>
</dbReference>
<dbReference type="Gene3D" id="2.10.25.10">
    <property type="entry name" value="Laminin"/>
    <property type="match status" value="4"/>
</dbReference>
<comment type="caution">
    <text evidence="9">Lacks conserved residue(s) required for the propagation of feature annotation.</text>
</comment>
<evidence type="ECO:0000256" key="1">
    <source>
        <dbReference type="ARBA" id="ARBA00004613"/>
    </source>
</evidence>
<evidence type="ECO:0000259" key="12">
    <source>
        <dbReference type="PROSITE" id="PS01225"/>
    </source>
</evidence>
<feature type="region of interest" description="Disordered" evidence="10">
    <location>
        <begin position="2399"/>
        <end position="2433"/>
    </location>
</feature>
<feature type="region of interest" description="Disordered" evidence="10">
    <location>
        <begin position="3293"/>
        <end position="3328"/>
    </location>
</feature>
<evidence type="ECO:0000259" key="13">
    <source>
        <dbReference type="PROSITE" id="PS50184"/>
    </source>
</evidence>
<evidence type="ECO:0000256" key="5">
    <source>
        <dbReference type="ARBA" id="ARBA00023008"/>
    </source>
</evidence>
<feature type="signal peptide" evidence="11">
    <location>
        <begin position="1"/>
        <end position="27"/>
    </location>
</feature>
<dbReference type="OrthoDB" id="160294at2759"/>
<name>A0A6P8PQK8_GEOSA</name>
<proteinExistence type="predicted"/>
<feature type="domain" description="VWFD" evidence="14">
    <location>
        <begin position="444"/>
        <end position="619"/>
    </location>
</feature>
<dbReference type="FunFam" id="2.10.25.10:FF:000674">
    <property type="entry name" value="Mucin-2"/>
    <property type="match status" value="1"/>
</dbReference>
<dbReference type="PROSITE" id="PS51233">
    <property type="entry name" value="VWFD"/>
    <property type="match status" value="4"/>
</dbReference>
<dbReference type="RefSeq" id="XP_033784140.1">
    <property type="nucleotide sequence ID" value="XM_033928249.1"/>
</dbReference>
<keyword evidence="15" id="KW-1185">Reference proteome</keyword>
<feature type="domain" description="VWFC" evidence="13">
    <location>
        <begin position="4038"/>
        <end position="4107"/>
    </location>
</feature>
<dbReference type="SMART" id="SM00041">
    <property type="entry name" value="CT"/>
    <property type="match status" value="1"/>
</dbReference>
<feature type="compositionally biased region" description="Pro residues" evidence="10">
    <location>
        <begin position="3308"/>
        <end position="3317"/>
    </location>
</feature>
<feature type="compositionally biased region" description="Pro residues" evidence="10">
    <location>
        <begin position="2592"/>
        <end position="2601"/>
    </location>
</feature>
<dbReference type="Pfam" id="PF01826">
    <property type="entry name" value="TIL"/>
    <property type="match status" value="2"/>
</dbReference>
<feature type="region of interest" description="Disordered" evidence="10">
    <location>
        <begin position="2935"/>
        <end position="2970"/>
    </location>
</feature>
<evidence type="ECO:0000256" key="7">
    <source>
        <dbReference type="ARBA" id="ARBA00023180"/>
    </source>
</evidence>
<feature type="compositionally biased region" description="Pro residues" evidence="10">
    <location>
        <begin position="2234"/>
        <end position="2243"/>
    </location>
</feature>
<dbReference type="Pfam" id="PF13330">
    <property type="entry name" value="Mucin2_WxxW"/>
    <property type="match status" value="11"/>
</dbReference>
<dbReference type="InterPro" id="IPR014853">
    <property type="entry name" value="VWF/SSPO/ZAN-like_Cys-rich_dom"/>
</dbReference>
<feature type="domain" description="CTCK" evidence="12">
    <location>
        <begin position="4332"/>
        <end position="4426"/>
    </location>
</feature>
<gene>
    <name evidence="16" type="primary">MUC5AC</name>
</gene>